<dbReference type="InterPro" id="IPR001087">
    <property type="entry name" value="GDSL"/>
</dbReference>
<dbReference type="Pfam" id="PF00657">
    <property type="entry name" value="Lipase_GDSL"/>
    <property type="match status" value="1"/>
</dbReference>
<dbReference type="SUPFAM" id="SSF52266">
    <property type="entry name" value="SGNH hydrolase"/>
    <property type="match status" value="1"/>
</dbReference>
<dbReference type="InterPro" id="IPR051532">
    <property type="entry name" value="Ester_Hydrolysis_Enzymes"/>
</dbReference>
<dbReference type="GO" id="GO:0004622">
    <property type="term" value="F:phosphatidylcholine lysophospholipase activity"/>
    <property type="evidence" value="ECO:0007669"/>
    <property type="project" value="TreeGrafter"/>
</dbReference>
<proteinExistence type="predicted"/>
<organism evidence="2 3">
    <name type="scientific">Chloroflexus islandicus</name>
    <dbReference type="NCBI Taxonomy" id="1707952"/>
    <lineage>
        <taxon>Bacteria</taxon>
        <taxon>Bacillati</taxon>
        <taxon>Chloroflexota</taxon>
        <taxon>Chloroflexia</taxon>
        <taxon>Chloroflexales</taxon>
        <taxon>Chloroflexineae</taxon>
        <taxon>Chloroflexaceae</taxon>
        <taxon>Chloroflexus</taxon>
    </lineage>
</organism>
<feature type="region of interest" description="Disordered" evidence="1">
    <location>
        <begin position="447"/>
        <end position="480"/>
    </location>
</feature>
<name>A0A178MEZ3_9CHLR</name>
<protein>
    <submittedName>
        <fullName evidence="2">GDSL family lipase</fullName>
    </submittedName>
</protein>
<dbReference type="Gene3D" id="3.40.50.1110">
    <property type="entry name" value="SGNH hydrolase"/>
    <property type="match status" value="1"/>
</dbReference>
<evidence type="ECO:0000313" key="2">
    <source>
        <dbReference type="EMBL" id="OAN47309.1"/>
    </source>
</evidence>
<dbReference type="EMBL" id="LWQS01000038">
    <property type="protein sequence ID" value="OAN47309.1"/>
    <property type="molecule type" value="Genomic_DNA"/>
</dbReference>
<dbReference type="AlphaFoldDB" id="A0A178MEZ3"/>
<keyword evidence="3" id="KW-1185">Reference proteome</keyword>
<dbReference type="Proteomes" id="UP000078287">
    <property type="component" value="Unassembled WGS sequence"/>
</dbReference>
<evidence type="ECO:0000313" key="3">
    <source>
        <dbReference type="Proteomes" id="UP000078287"/>
    </source>
</evidence>
<accession>A0A178MEZ3</accession>
<dbReference type="OrthoDB" id="9794725at2"/>
<dbReference type="RefSeq" id="WP_066784308.1">
    <property type="nucleotide sequence ID" value="NZ_LWQS01000038.1"/>
</dbReference>
<comment type="caution">
    <text evidence="2">The sequence shown here is derived from an EMBL/GenBank/DDBJ whole genome shotgun (WGS) entry which is preliminary data.</text>
</comment>
<feature type="compositionally biased region" description="Low complexity" evidence="1">
    <location>
        <begin position="776"/>
        <end position="795"/>
    </location>
</feature>
<dbReference type="PANTHER" id="PTHR30383:SF5">
    <property type="entry name" value="SGNH HYDROLASE-TYPE ESTERASE DOMAIN-CONTAINING PROTEIN"/>
    <property type="match status" value="1"/>
</dbReference>
<reference evidence="2 3" key="1">
    <citation type="submission" date="2016-04" db="EMBL/GenBank/DDBJ databases">
        <title>Chloroflexus islandicus sp. nov., a thermophilic filamentous anoxygenic phototrophic bacterium from geyser Strokkur (Iceland).</title>
        <authorList>
            <person name="Gaisin V.A."/>
            <person name="Kalashnikov A.M."/>
            <person name="Sukhacheva M.V."/>
            <person name="Grouzdev D.S."/>
            <person name="Ivanov T.M."/>
            <person name="Kuznetsov B."/>
            <person name="Gorlenko V.M."/>
        </authorList>
    </citation>
    <scope>NUCLEOTIDE SEQUENCE [LARGE SCALE GENOMIC DNA]</scope>
    <source>
        <strain evidence="3">isl-2</strain>
    </source>
</reference>
<dbReference type="PANTHER" id="PTHR30383">
    <property type="entry name" value="THIOESTERASE 1/PROTEASE 1/LYSOPHOSPHOLIPASE L1"/>
    <property type="match status" value="1"/>
</dbReference>
<dbReference type="STRING" id="1707952.A6A03_00775"/>
<evidence type="ECO:0000256" key="1">
    <source>
        <dbReference type="SAM" id="MobiDB-lite"/>
    </source>
</evidence>
<sequence length="805" mass="84697">MNVRRLIIITLLICIGVAIFPRHHQPQATAQPLAAGLSAQIAADGRVLITMPGRFALVFVPAGISEWRDLRRDPTGNRNLIAPASSLITVQAATGTPLSAPPALVRASPLRALVRYEYGSLAMTYEVWAGGQIAINVTGGKATLTGPHLIPDASAGAALQPVKLTPAAQHWLLYLDAWAVDELPKLAAEPALAGVTTSSNAGLAATGPLTITPPDGVVRYPRFRVNNWTGGDPLVQRAGVTLAPGVDYLAEYDDESGDLIVQYLHLLPPGSAANRTFTIRPAQTEPVLALAMLTSNGAPRPLDPVTGMLIIDADLPAGTTPAPGPLTTKDVFQIPYIQTDPVLRLQATVTDPPAGFDGIRFTVSGPSFTYTSDDTVAGDGFTATVTLPRRAEYSVTATILVNGAPGTLSRTINPVGYGRVFVSIGDSITAGKWGFYRLPPGSSLTGSSDGYPFTNPPAPDSGYPRSTDGRNYPQSDNTQTDSASYQNIYYAGYQIELNNRLATCLNSPVFILNDGFSGIRAARDLYGNTTGSDRIGVNGYMNVLGKAAIYRQHIADLGAEQVLLQVGTNDATAVSTTNLYNNLMPASVYKEDLRAVVTALRQDRPSLALWVARLPWRNDGTASQAATRRATTQTFNQSIGELVDELDDSAPIRLGPDFYSYFATNQSQIITVNPSNGSADNIHPNAAGFSAMAELWANVLCADLPREPDPSPTPTNTVYIPTVTNTASPTLTASPTATLTASPTATLTASPTATLTASPTATLTASPTATLTASPTATLTASPTPGSAPPSQSTPVPIYIPLVNR</sequence>
<dbReference type="InterPro" id="IPR036514">
    <property type="entry name" value="SGNH_hydro_sf"/>
</dbReference>
<feature type="region of interest" description="Disordered" evidence="1">
    <location>
        <begin position="776"/>
        <end position="797"/>
    </location>
</feature>
<gene>
    <name evidence="2" type="ORF">A6A03_00775</name>
</gene>